<sequence length="782" mass="89436">MKIFKFFIFNLHPFIFYPLITANIDAHNYFRDRDAVNIYLHLQPLDYNRFWCRGRFILSPNDDQVNDSCAVTTHTFAVNIQHERHLFVLLDHQHIRSLSLSIRKPERVAASPSSSRLSKKPRKVRRIRCIFSTSSSPAPRSPTEVEPTGSTTAPRSTRYHFYFSSVREAEEALSLSRLPSSTSSSSSLSIQGPPPAASTPPPIATRRYRFYFSSLLQVDETVIASPSHPIEDFSAGSPPPPTPEDTPALPPTAMPVEPAPALLPSAMPTRVVFLPELVSEIATHLRTKDLVHASEVSWDWRAAMMPFVWTSITHDKWRCPQFRRLGSLVRQEKFDELCALLYRVVEVEWGNNDHSGLSYSELVVILRSMPNLKKLSLTTTGLSKRVLLSLLKDPRELLTLSHLQLDLIGFEAEAEAESEEDGEIDESEEEGELQEVEEGEPVPLSDLFSRFDQLEGLGLAGWWYAPYHHQAAIVEVAGQAQQEEAVQPQWAIKNLRIPRSELGILRHCPHLRKLVLTAKPTDIQETALEPILSCRQLEELVFEGPLSFRISGMVNMHDRLDFLTAVSITLESVSEFDRLWALQFRTFAPHLRSFKLEVQREFDGQENALTWQNTLRLNAILFWHREVRTLILKGFAVQPRDFFREVEEGGVTSYSNPAPQVEELWIEIHIDPFFITTNQDRHRIWQATYDQLSQMRYLCSLTVKSPELDHSTLAGFGSLSQLTDLRHLRLSAEGQAWTFETLYRIVRVLPWLTSLDLQPLQDIDKVNVHHWLAELGRPDLRL</sequence>
<feature type="compositionally biased region" description="Low complexity" evidence="1">
    <location>
        <begin position="133"/>
        <end position="142"/>
    </location>
</feature>
<evidence type="ECO:0008006" key="5">
    <source>
        <dbReference type="Google" id="ProtNLM"/>
    </source>
</evidence>
<dbReference type="EMBL" id="JAHRHY010000007">
    <property type="protein sequence ID" value="KAG9067758.1"/>
    <property type="molecule type" value="Genomic_DNA"/>
</dbReference>
<name>A0A9P7XW51_9FUNG</name>
<protein>
    <recommendedName>
        <fullName evidence="5">F-box domain-containing protein</fullName>
    </recommendedName>
</protein>
<reference evidence="3" key="1">
    <citation type="submission" date="2021-06" db="EMBL/GenBank/DDBJ databases">
        <title>Genome Sequence of Mortierella hyaline Strain SCG-10, a Cold-Adapted, Nitrate-Reducing Fungus Isolated from Soil in Minnesota, USA.</title>
        <authorList>
            <person name="Aldossari N."/>
        </authorList>
    </citation>
    <scope>NUCLEOTIDE SEQUENCE</scope>
    <source>
        <strain evidence="3">SCG-10</strain>
    </source>
</reference>
<dbReference type="Proteomes" id="UP000707451">
    <property type="component" value="Unassembled WGS sequence"/>
</dbReference>
<dbReference type="InterPro" id="IPR036047">
    <property type="entry name" value="F-box-like_dom_sf"/>
</dbReference>
<feature type="region of interest" description="Disordered" evidence="1">
    <location>
        <begin position="177"/>
        <end position="202"/>
    </location>
</feature>
<organism evidence="3 4">
    <name type="scientific">Linnemannia hyalina</name>
    <dbReference type="NCBI Taxonomy" id="64524"/>
    <lineage>
        <taxon>Eukaryota</taxon>
        <taxon>Fungi</taxon>
        <taxon>Fungi incertae sedis</taxon>
        <taxon>Mucoromycota</taxon>
        <taxon>Mortierellomycotina</taxon>
        <taxon>Mortierellomycetes</taxon>
        <taxon>Mortierellales</taxon>
        <taxon>Mortierellaceae</taxon>
        <taxon>Linnemannia</taxon>
    </lineage>
</organism>
<dbReference type="Gene3D" id="3.80.10.10">
    <property type="entry name" value="Ribonuclease Inhibitor"/>
    <property type="match status" value="2"/>
</dbReference>
<evidence type="ECO:0000256" key="1">
    <source>
        <dbReference type="SAM" id="MobiDB-lite"/>
    </source>
</evidence>
<feature type="compositionally biased region" description="Pro residues" evidence="1">
    <location>
        <begin position="237"/>
        <end position="248"/>
    </location>
</feature>
<proteinExistence type="predicted"/>
<dbReference type="AlphaFoldDB" id="A0A9P7XW51"/>
<evidence type="ECO:0000256" key="2">
    <source>
        <dbReference type="SAM" id="SignalP"/>
    </source>
</evidence>
<dbReference type="SUPFAM" id="SSF52047">
    <property type="entry name" value="RNI-like"/>
    <property type="match status" value="1"/>
</dbReference>
<feature type="chain" id="PRO_5040182978" description="F-box domain-containing protein" evidence="2">
    <location>
        <begin position="23"/>
        <end position="782"/>
    </location>
</feature>
<feature type="region of interest" description="Disordered" evidence="1">
    <location>
        <begin position="133"/>
        <end position="156"/>
    </location>
</feature>
<comment type="caution">
    <text evidence="3">The sequence shown here is derived from an EMBL/GenBank/DDBJ whole genome shotgun (WGS) entry which is preliminary data.</text>
</comment>
<feature type="signal peptide" evidence="2">
    <location>
        <begin position="1"/>
        <end position="22"/>
    </location>
</feature>
<accession>A0A9P7XW51</accession>
<gene>
    <name evidence="3" type="ORF">KI688_011345</name>
</gene>
<keyword evidence="2" id="KW-0732">Signal</keyword>
<dbReference type="InterPro" id="IPR032675">
    <property type="entry name" value="LRR_dom_sf"/>
</dbReference>
<feature type="compositionally biased region" description="Low complexity" evidence="1">
    <location>
        <begin position="177"/>
        <end position="189"/>
    </location>
</feature>
<dbReference type="SUPFAM" id="SSF81383">
    <property type="entry name" value="F-box domain"/>
    <property type="match status" value="1"/>
</dbReference>
<keyword evidence="4" id="KW-1185">Reference proteome</keyword>
<feature type="compositionally biased region" description="Pro residues" evidence="1">
    <location>
        <begin position="192"/>
        <end position="202"/>
    </location>
</feature>
<feature type="region of interest" description="Disordered" evidence="1">
    <location>
        <begin position="228"/>
        <end position="248"/>
    </location>
</feature>
<evidence type="ECO:0000313" key="4">
    <source>
        <dbReference type="Proteomes" id="UP000707451"/>
    </source>
</evidence>
<evidence type="ECO:0000313" key="3">
    <source>
        <dbReference type="EMBL" id="KAG9067758.1"/>
    </source>
</evidence>
<feature type="region of interest" description="Disordered" evidence="1">
    <location>
        <begin position="416"/>
        <end position="440"/>
    </location>
</feature>